<dbReference type="EMBL" id="CAADFN010000102">
    <property type="protein sequence ID" value="VFK21749.1"/>
    <property type="molecule type" value="Genomic_DNA"/>
</dbReference>
<sequence length="260" mass="29644">MVKLESSYRPEPREIRTPAALLGYQQRWCADTSQVKVMEKSRRIGLTWSEAKDSALLSSEQKGMDCWYIGYNKDMAQEFIRDCADFARFYNLDCEDIEEGEEVFGDGKDDKAIKTFVTRFASGYRITALSSRPSNLRSKQGRVILDEAAFHENLGELLKAAMALLMWGGQVHIISTHNGVDNPFNDLVTDTRAGNSGYSLHRVTFDDAIADGLYQRICLRLGKPWTKEGEIEWTESIRKLYGDDADEDLDCIPNAHREHW</sequence>
<protein>
    <submittedName>
        <fullName evidence="1">Terminase-like family</fullName>
    </submittedName>
</protein>
<gene>
    <name evidence="1" type="ORF">BECKLFY1418C_GA0070996_11028</name>
</gene>
<proteinExistence type="predicted"/>
<evidence type="ECO:0000313" key="1">
    <source>
        <dbReference type="EMBL" id="VFK21749.1"/>
    </source>
</evidence>
<dbReference type="InterPro" id="IPR027417">
    <property type="entry name" value="P-loop_NTPase"/>
</dbReference>
<accession>A0A450WXM9</accession>
<organism evidence="1">
    <name type="scientific">Candidatus Kentrum sp. LFY</name>
    <dbReference type="NCBI Taxonomy" id="2126342"/>
    <lineage>
        <taxon>Bacteria</taxon>
        <taxon>Pseudomonadati</taxon>
        <taxon>Pseudomonadota</taxon>
        <taxon>Gammaproteobacteria</taxon>
        <taxon>Candidatus Kentrum</taxon>
    </lineage>
</organism>
<reference evidence="1" key="1">
    <citation type="submission" date="2019-02" db="EMBL/GenBank/DDBJ databases">
        <authorList>
            <person name="Gruber-Vodicka R. H."/>
            <person name="Seah K. B. B."/>
        </authorList>
    </citation>
    <scope>NUCLEOTIDE SEQUENCE</scope>
    <source>
        <strain evidence="1">BECK_BY7</strain>
    </source>
</reference>
<dbReference type="AlphaFoldDB" id="A0A450WXM9"/>
<dbReference type="Gene3D" id="3.40.50.300">
    <property type="entry name" value="P-loop containing nucleotide triphosphate hydrolases"/>
    <property type="match status" value="1"/>
</dbReference>
<name>A0A450WXM9_9GAMM</name>